<comment type="caution">
    <text evidence="5">The sequence shown here is derived from an EMBL/GenBank/DDBJ whole genome shotgun (WGS) entry which is preliminary data.</text>
</comment>
<keyword evidence="3 4" id="KW-0732">Signal</keyword>
<evidence type="ECO:0000256" key="3">
    <source>
        <dbReference type="ARBA" id="ARBA00022729"/>
    </source>
</evidence>
<name>A0A964T9P4_9HYPH</name>
<proteinExistence type="inferred from homology"/>
<reference evidence="5" key="1">
    <citation type="submission" date="2019-03" db="EMBL/GenBank/DDBJ databases">
        <title>Afifella sp. nov., isolated from activated sludge.</title>
        <authorList>
            <person name="Li Q."/>
            <person name="Liu Y."/>
        </authorList>
    </citation>
    <scope>NUCLEOTIDE SEQUENCE</scope>
    <source>
        <strain evidence="5">L72</strain>
    </source>
</reference>
<dbReference type="PANTHER" id="PTHR30024:SF47">
    <property type="entry name" value="TAURINE-BINDING PERIPLASMIC PROTEIN"/>
    <property type="match status" value="1"/>
</dbReference>
<dbReference type="RefSeq" id="WP_161142693.1">
    <property type="nucleotide sequence ID" value="NZ_SPKJ01000158.1"/>
</dbReference>
<evidence type="ECO:0000313" key="5">
    <source>
        <dbReference type="EMBL" id="MYZ50369.1"/>
    </source>
</evidence>
<dbReference type="InterPro" id="IPR011852">
    <property type="entry name" value="TRAP_TAXI"/>
</dbReference>
<protein>
    <submittedName>
        <fullName evidence="5">TAXI family TRAP transporter solute-binding subunit</fullName>
    </submittedName>
</protein>
<sequence>MNWKVKAGLLLACAFAATGARAEDKAPADAKVNLPPTVAWSLFTTESTTYGQALGIGNALQSKLGVQLRLLPGGNDVARTAPLRAGTVQFMLTGNGAFFAQEGLQEFSARSWGPQKIRQVANSSSDGGLGLITAGDANIRTVADLRGKRVAFIHGSPSLNQCTKAWLAFGKMTWDDVRKVEFSGIPAAARALLGGDVDVMCTSTTNPMASQLEASDRGIYWPPLPHDDKEGWKRLLSTASYYVPHKVTAGAGVKKDQPIEGAMSPFPVLVTYEKEDPALVKEMTKAMDVLFEAYKDSDAAAPGWEIGRWSFDWVIPFHEGAIAYLKERGVWTDADQAHNDELVKRQEVLAKAWQETVAQNISGDEAFTEAWLKHRLEALSAAGMESGVQ</sequence>
<dbReference type="Pfam" id="PF16868">
    <property type="entry name" value="NMT1_3"/>
    <property type="match status" value="1"/>
</dbReference>
<dbReference type="GO" id="GO:0042918">
    <property type="term" value="P:alkanesulfonate transmembrane transport"/>
    <property type="evidence" value="ECO:0007669"/>
    <property type="project" value="TreeGrafter"/>
</dbReference>
<dbReference type="NCBIfam" id="TIGR02122">
    <property type="entry name" value="TRAP_TAXI"/>
    <property type="match status" value="1"/>
</dbReference>
<keyword evidence="6" id="KW-1185">Reference proteome</keyword>
<evidence type="ECO:0000313" key="6">
    <source>
        <dbReference type="Proteomes" id="UP000773614"/>
    </source>
</evidence>
<evidence type="ECO:0000256" key="4">
    <source>
        <dbReference type="SAM" id="SignalP"/>
    </source>
</evidence>
<evidence type="ECO:0000256" key="1">
    <source>
        <dbReference type="ARBA" id="ARBA00004418"/>
    </source>
</evidence>
<dbReference type="SUPFAM" id="SSF53850">
    <property type="entry name" value="Periplasmic binding protein-like II"/>
    <property type="match status" value="1"/>
</dbReference>
<dbReference type="PANTHER" id="PTHR30024">
    <property type="entry name" value="ALIPHATIC SULFONATES-BINDING PROTEIN-RELATED"/>
    <property type="match status" value="1"/>
</dbReference>
<accession>A0A964T9P4</accession>
<dbReference type="OrthoDB" id="9776669at2"/>
<dbReference type="GO" id="GO:0042597">
    <property type="term" value="C:periplasmic space"/>
    <property type="evidence" value="ECO:0007669"/>
    <property type="project" value="UniProtKB-SubCell"/>
</dbReference>
<gene>
    <name evidence="5" type="ORF">E4O86_21940</name>
</gene>
<dbReference type="EMBL" id="SPKJ01000158">
    <property type="protein sequence ID" value="MYZ50369.1"/>
    <property type="molecule type" value="Genomic_DNA"/>
</dbReference>
<feature type="chain" id="PRO_5037513035" evidence="4">
    <location>
        <begin position="23"/>
        <end position="389"/>
    </location>
</feature>
<comment type="subcellular location">
    <subcellularLocation>
        <location evidence="1">Periplasm</location>
    </subcellularLocation>
</comment>
<organism evidence="5 6">
    <name type="scientific">Propylenella binzhouense</name>
    <dbReference type="NCBI Taxonomy" id="2555902"/>
    <lineage>
        <taxon>Bacteria</taxon>
        <taxon>Pseudomonadati</taxon>
        <taxon>Pseudomonadota</taxon>
        <taxon>Alphaproteobacteria</taxon>
        <taxon>Hyphomicrobiales</taxon>
        <taxon>Propylenellaceae</taxon>
        <taxon>Propylenella</taxon>
    </lineage>
</organism>
<dbReference type="Gene3D" id="3.40.190.10">
    <property type="entry name" value="Periplasmic binding protein-like II"/>
    <property type="match status" value="2"/>
</dbReference>
<feature type="signal peptide" evidence="4">
    <location>
        <begin position="1"/>
        <end position="22"/>
    </location>
</feature>
<comment type="similarity">
    <text evidence="2">Belongs to the bacterial solute-binding protein SsuA/TauA family.</text>
</comment>
<dbReference type="AlphaFoldDB" id="A0A964T9P4"/>
<evidence type="ECO:0000256" key="2">
    <source>
        <dbReference type="ARBA" id="ARBA00010742"/>
    </source>
</evidence>
<dbReference type="Proteomes" id="UP000773614">
    <property type="component" value="Unassembled WGS sequence"/>
</dbReference>